<accession>A0ACD4RAM2</accession>
<keyword evidence="2" id="KW-1185">Reference proteome</keyword>
<protein>
    <submittedName>
        <fullName evidence="1">Glycosyltransferase family 4 protein</fullName>
        <ecNumber evidence="1">2.4.-.-</ecNumber>
    </submittedName>
</protein>
<sequence>MITKEPVKTDSFFDKWPKKTTSSFDVQIEGSDRLDIKITQLKKDANPIILYYNKSNKVDRSLNAEYTYIAKIDGKTYSGVQVQQVIVGYDKDNNKVYVQYNPLGSEMNLSFPKNVASYSLGLRLSGTGEAVITDFSVSAYNVPTEESQKELFLRYPEADYLIVTNVYPEKNTYYQNMFVHKRVLAYKENGINAAIYRLNTSPASIAHYVYDGVPVFIGGEDALTNLLNAKPYKKVLFHFINERMYRAVRKSKARYTPKLIWVHGFETTKWYRRWFNFYQSTKEIRKSLEYAKRNQEQLDFMADLYTAKDDDIKFIFVSKWYKENVAEKDTNTIIKNYSIIHNAIDDELFNYVEKPEEQRMRILTIRPFASRTYANDLTVKAILELKDKPFFNDLTFDIYGQGPLFNEVVEPIRDIPNVHLHNYFLSQQDIAEQHKSHGIFLSPSRMDSQGVSLGEAMSSGLVPVTSGVYAIPEFIDDSCGFLAESEDYKGLAEAIEYLYYHPKAFLQKSEEAAHIVRYQCGKNKMIQAELKEITETKNEKVLLEQP</sequence>
<keyword evidence="1" id="KW-0328">Glycosyltransferase</keyword>
<keyword evidence="1" id="KW-0808">Transferase</keyword>
<evidence type="ECO:0000313" key="1">
    <source>
        <dbReference type="EMBL" id="WHZ57538.1"/>
    </source>
</evidence>
<proteinExistence type="predicted"/>
<reference evidence="2" key="1">
    <citation type="journal article" date="2025" name="Aquaculture">
        <title>Assessment of the bioflocculant production and safety properties of Metabacillus hrfriensis sp. nov. based on phenotypic and whole-genome sequencing analysis.</title>
        <authorList>
            <person name="Zhang R."/>
            <person name="Zhao Z."/>
            <person name="Luo L."/>
            <person name="Wang S."/>
            <person name="Guo K."/>
            <person name="Xu W."/>
        </authorList>
    </citation>
    <scope>NUCLEOTIDE SEQUENCE [LARGE SCALE GENOMIC DNA]</scope>
    <source>
        <strain evidence="2">CT-WN-B3</strain>
    </source>
</reference>
<dbReference type="EMBL" id="CP126116">
    <property type="protein sequence ID" value="WHZ57538.1"/>
    <property type="molecule type" value="Genomic_DNA"/>
</dbReference>
<evidence type="ECO:0000313" key="2">
    <source>
        <dbReference type="Proteomes" id="UP001226091"/>
    </source>
</evidence>
<gene>
    <name evidence="1" type="ORF">QLQ22_23310</name>
</gene>
<organism evidence="1 2">
    <name type="scientific">Metabacillus hrfriensis</name>
    <dbReference type="NCBI Taxonomy" id="3048891"/>
    <lineage>
        <taxon>Bacteria</taxon>
        <taxon>Bacillati</taxon>
        <taxon>Bacillota</taxon>
        <taxon>Bacilli</taxon>
        <taxon>Bacillales</taxon>
        <taxon>Bacillaceae</taxon>
        <taxon>Metabacillus</taxon>
    </lineage>
</organism>
<name>A0ACD4RAM2_9BACI</name>
<dbReference type="Proteomes" id="UP001226091">
    <property type="component" value="Chromosome"/>
</dbReference>
<dbReference type="EC" id="2.4.-.-" evidence="1"/>